<evidence type="ECO:0000313" key="2">
    <source>
        <dbReference type="EMBL" id="WDF83368.1"/>
    </source>
</evidence>
<feature type="transmembrane region" description="Helical" evidence="1">
    <location>
        <begin position="70"/>
        <end position="87"/>
    </location>
</feature>
<accession>A0ABY7WT79</accession>
<evidence type="ECO:0000313" key="3">
    <source>
        <dbReference type="Proteomes" id="UP001220377"/>
    </source>
</evidence>
<keyword evidence="3" id="KW-1185">Reference proteome</keyword>
<dbReference type="RefSeq" id="WP_274261481.1">
    <property type="nucleotide sequence ID" value="NZ_CP117884.1"/>
</dbReference>
<organism evidence="2 3">
    <name type="scientific">Lacticaseibacillus pabuli</name>
    <dbReference type="NCBI Taxonomy" id="3025672"/>
    <lineage>
        <taxon>Bacteria</taxon>
        <taxon>Bacillati</taxon>
        <taxon>Bacillota</taxon>
        <taxon>Bacilli</taxon>
        <taxon>Lactobacillales</taxon>
        <taxon>Lactobacillaceae</taxon>
        <taxon>Lacticaseibacillus</taxon>
    </lineage>
</organism>
<dbReference type="EMBL" id="CP117884">
    <property type="protein sequence ID" value="WDF83368.1"/>
    <property type="molecule type" value="Genomic_DNA"/>
</dbReference>
<proteinExistence type="predicted"/>
<feature type="transmembrane region" description="Helical" evidence="1">
    <location>
        <begin position="20"/>
        <end position="41"/>
    </location>
</feature>
<feature type="transmembrane region" description="Helical" evidence="1">
    <location>
        <begin position="93"/>
        <end position="113"/>
    </location>
</feature>
<reference evidence="2 3" key="1">
    <citation type="submission" date="2023-02" db="EMBL/GenBank/DDBJ databases">
        <title>Genome sequence of Lacticaseibacillus sp. KACC 23028.</title>
        <authorList>
            <person name="Kim S."/>
            <person name="Heo J."/>
            <person name="Kwon S.-W."/>
        </authorList>
    </citation>
    <scope>NUCLEOTIDE SEQUENCE [LARGE SCALE GENOMIC DNA]</scope>
    <source>
        <strain evidence="2 3">KACC 23028</strain>
    </source>
</reference>
<feature type="transmembrane region" description="Helical" evidence="1">
    <location>
        <begin position="134"/>
        <end position="154"/>
    </location>
</feature>
<keyword evidence="1" id="KW-0472">Membrane</keyword>
<keyword evidence="1" id="KW-1133">Transmembrane helix</keyword>
<dbReference type="Proteomes" id="UP001220377">
    <property type="component" value="Chromosome"/>
</dbReference>
<keyword evidence="1" id="KW-0812">Transmembrane</keyword>
<sequence>MGPSLEKREITVHPDRPQTAHTVSAVLSGIIAILLIVPGYAQTDIRPLPYSAIDLLNQLHVWGITNLPPYTLWVPAIVVTIVAVLPWRATGAIAHLLSLVMLGQQLLLMYASHRSQLGRFLSFQQMTIVQMGPVAWLLLFAATGLVMSTLSAAFGE</sequence>
<protein>
    <submittedName>
        <fullName evidence="2">Uncharacterized protein</fullName>
    </submittedName>
</protein>
<name>A0ABY7WT79_9LACO</name>
<gene>
    <name evidence="2" type="ORF">PQ472_03775</name>
</gene>
<evidence type="ECO:0000256" key="1">
    <source>
        <dbReference type="SAM" id="Phobius"/>
    </source>
</evidence>